<dbReference type="InterPro" id="IPR024705">
    <property type="entry name" value="Ssp411"/>
</dbReference>
<comment type="caution">
    <text evidence="2">The sequence shown here is derived from an EMBL/GenBank/DDBJ whole genome shotgun (WGS) entry which is preliminary data.</text>
</comment>
<feature type="non-terminal residue" evidence="2">
    <location>
        <position position="542"/>
    </location>
</feature>
<dbReference type="InterPro" id="IPR004879">
    <property type="entry name" value="Ssp411-like_TRX"/>
</dbReference>
<dbReference type="Pfam" id="PF03190">
    <property type="entry name" value="Thioredox_DsbH"/>
    <property type="match status" value="1"/>
</dbReference>
<dbReference type="PANTHER" id="PTHR42899:SF1">
    <property type="entry name" value="SPERMATOGENESIS-ASSOCIATED PROTEIN 20"/>
    <property type="match status" value="1"/>
</dbReference>
<dbReference type="GO" id="GO:0005975">
    <property type="term" value="P:carbohydrate metabolic process"/>
    <property type="evidence" value="ECO:0007669"/>
    <property type="project" value="InterPro"/>
</dbReference>
<reference evidence="2" key="1">
    <citation type="submission" date="2020-04" db="EMBL/GenBank/DDBJ databases">
        <authorList>
            <person name="Zhang T."/>
        </authorList>
    </citation>
    <scope>NUCLEOTIDE SEQUENCE</scope>
    <source>
        <strain evidence="2">HKST-UBA14</strain>
    </source>
</reference>
<dbReference type="SUPFAM" id="SSF48208">
    <property type="entry name" value="Six-hairpin glycosidases"/>
    <property type="match status" value="1"/>
</dbReference>
<dbReference type="CDD" id="cd02955">
    <property type="entry name" value="SSP411"/>
    <property type="match status" value="1"/>
</dbReference>
<dbReference type="PANTHER" id="PTHR42899">
    <property type="entry name" value="SPERMATOGENESIS-ASSOCIATED PROTEIN 20"/>
    <property type="match status" value="1"/>
</dbReference>
<evidence type="ECO:0000259" key="1">
    <source>
        <dbReference type="Pfam" id="PF03190"/>
    </source>
</evidence>
<dbReference type="AlphaFoldDB" id="A0A955L5X1"/>
<sequence length="542" mass="62502">MANLHKEKSNYLKQHADNPVNWYAWSDEVFEKAKAEDKPIFLSIGYSTCHWCHVMAKESFMDDKVASILNENFIAIKVDREERPDIDNYYMQVSQIMTGSGGWPLTIFMTPEKEPFFAGTYFPKDDMFGRIGFINLLQEIINLWTNKRSEAINVAKEITHALENFQNQAIKTNPDLDYSTLIRSTLDKAGSEFDAENGGFGTSMKFPEITRLLFLLNNKHSLSNITRTLDKMGTRALYDHIEGGFHRYSITSDWNTPHFEKMLYDQALMISLYSEYIIKLGENKDYEHIIRETISFVHENFLDKSGGYYTAIDADSNGNEGEYYLWSYDELNKLLSDKELTFLVTYFGVTEKGNYIDPLSDEKTDKNLLYCKEFNRSKEAASILNKLKKARTERLHPEVDNKVITDWNSLYLSALCDAYKALKDSRILDQANDLAMFLTNHSQLRHVISYTKDSDTGFLDDYAYLIAALIKLYSITFESKYLSKISNLIDNTVKNFWDEDSSKFFHNPKSIDELGFNSKDSFDNLTPAGNAIMYSNLVLASH</sequence>
<evidence type="ECO:0000313" key="2">
    <source>
        <dbReference type="EMBL" id="MCA9383499.1"/>
    </source>
</evidence>
<dbReference type="SUPFAM" id="SSF52833">
    <property type="entry name" value="Thioredoxin-like"/>
    <property type="match status" value="1"/>
</dbReference>
<feature type="domain" description="Spermatogenesis-associated protein 20-like TRX" evidence="1">
    <location>
        <begin position="3"/>
        <end position="162"/>
    </location>
</feature>
<dbReference type="PIRSF" id="PIRSF006402">
    <property type="entry name" value="UCP006402_thioredoxin"/>
    <property type="match status" value="1"/>
</dbReference>
<dbReference type="InterPro" id="IPR008928">
    <property type="entry name" value="6-hairpin_glycosidase_sf"/>
</dbReference>
<dbReference type="Gene3D" id="3.40.30.10">
    <property type="entry name" value="Glutaredoxin"/>
    <property type="match status" value="1"/>
</dbReference>
<protein>
    <submittedName>
        <fullName evidence="2">Thioredoxin domain-containing protein</fullName>
    </submittedName>
</protein>
<evidence type="ECO:0000313" key="3">
    <source>
        <dbReference type="Proteomes" id="UP000783287"/>
    </source>
</evidence>
<dbReference type="InterPro" id="IPR036249">
    <property type="entry name" value="Thioredoxin-like_sf"/>
</dbReference>
<dbReference type="EMBL" id="JAGQLK010000078">
    <property type="protein sequence ID" value="MCA9383499.1"/>
    <property type="molecule type" value="Genomic_DNA"/>
</dbReference>
<accession>A0A955L5X1</accession>
<dbReference type="InterPro" id="IPR012341">
    <property type="entry name" value="6hp_glycosidase-like_sf"/>
</dbReference>
<dbReference type="Gene3D" id="1.50.10.10">
    <property type="match status" value="2"/>
</dbReference>
<dbReference type="Proteomes" id="UP000783287">
    <property type="component" value="Unassembled WGS sequence"/>
</dbReference>
<gene>
    <name evidence="2" type="ORF">KC909_03980</name>
</gene>
<proteinExistence type="predicted"/>
<reference evidence="2" key="2">
    <citation type="journal article" date="2021" name="Microbiome">
        <title>Successional dynamics and alternative stable states in a saline activated sludge microbial community over 9 years.</title>
        <authorList>
            <person name="Wang Y."/>
            <person name="Ye J."/>
            <person name="Ju F."/>
            <person name="Liu L."/>
            <person name="Boyd J.A."/>
            <person name="Deng Y."/>
            <person name="Parks D.H."/>
            <person name="Jiang X."/>
            <person name="Yin X."/>
            <person name="Woodcroft B.J."/>
            <person name="Tyson G.W."/>
            <person name="Hugenholtz P."/>
            <person name="Polz M.F."/>
            <person name="Zhang T."/>
        </authorList>
    </citation>
    <scope>NUCLEOTIDE SEQUENCE</scope>
    <source>
        <strain evidence="2">HKST-UBA14</strain>
    </source>
</reference>
<organism evidence="2 3">
    <name type="scientific">Candidatus Dojkabacteria bacterium</name>
    <dbReference type="NCBI Taxonomy" id="2099670"/>
    <lineage>
        <taxon>Bacteria</taxon>
        <taxon>Candidatus Dojkabacteria</taxon>
    </lineage>
</organism>
<name>A0A955L5X1_9BACT</name>